<feature type="domain" description="Divergent 4Fe-4S mono-cluster" evidence="1">
    <location>
        <begin position="6"/>
        <end position="67"/>
    </location>
</feature>
<dbReference type="AlphaFoldDB" id="A0A255ZQT4"/>
<evidence type="ECO:0000313" key="3">
    <source>
        <dbReference type="Proteomes" id="UP000216035"/>
    </source>
</evidence>
<reference evidence="2 3" key="1">
    <citation type="submission" date="2017-07" db="EMBL/GenBank/DDBJ databases">
        <title>Flavobacterium cyanobacteriorum sp. nov., isolated from cyanobacterial aggregates in a eutrophic lake.</title>
        <authorList>
            <person name="Cai H."/>
        </authorList>
    </citation>
    <scope>NUCLEOTIDE SEQUENCE [LARGE SCALE GENOMIC DNA]</scope>
    <source>
        <strain evidence="2 3">TH167</strain>
    </source>
</reference>
<gene>
    <name evidence="2" type="ORF">CHX27_08855</name>
</gene>
<evidence type="ECO:0000259" key="1">
    <source>
        <dbReference type="Pfam" id="PF06902"/>
    </source>
</evidence>
<dbReference type="Pfam" id="PF06902">
    <property type="entry name" value="Fer4_19"/>
    <property type="match status" value="1"/>
</dbReference>
<comment type="caution">
    <text evidence="2">The sequence shown here is derived from an EMBL/GenBank/DDBJ whole genome shotgun (WGS) entry which is preliminary data.</text>
</comment>
<proteinExistence type="predicted"/>
<dbReference type="OrthoDB" id="9795032at2"/>
<accession>A0A255ZQT4</accession>
<dbReference type="Proteomes" id="UP000216035">
    <property type="component" value="Unassembled WGS sequence"/>
</dbReference>
<protein>
    <submittedName>
        <fullName evidence="2">(4Fe-4S)-binding protein</fullName>
    </submittedName>
</protein>
<keyword evidence="3" id="KW-1185">Reference proteome</keyword>
<evidence type="ECO:0000313" key="2">
    <source>
        <dbReference type="EMBL" id="OYQ43781.1"/>
    </source>
</evidence>
<organism evidence="2 3">
    <name type="scientific">Flavobacterium aurantiibacter</name>
    <dbReference type="NCBI Taxonomy" id="2023067"/>
    <lineage>
        <taxon>Bacteria</taxon>
        <taxon>Pseudomonadati</taxon>
        <taxon>Bacteroidota</taxon>
        <taxon>Flavobacteriia</taxon>
        <taxon>Flavobacteriales</taxon>
        <taxon>Flavobacteriaceae</taxon>
        <taxon>Flavobacterium</taxon>
    </lineage>
</organism>
<dbReference type="EMBL" id="NOXX01000198">
    <property type="protein sequence ID" value="OYQ43781.1"/>
    <property type="molecule type" value="Genomic_DNA"/>
</dbReference>
<dbReference type="RefSeq" id="WP_094486414.1">
    <property type="nucleotide sequence ID" value="NZ_NOXX01000198.1"/>
</dbReference>
<sequence>MEQKKYTNGEVTILWQPKLCIHAAFCAKELPAVFKPKDKPWIQPENASTADIVNQVKRCPSGALSYYMNTDEYASTTE</sequence>
<name>A0A255ZQT4_9FLAO</name>
<dbReference type="InterPro" id="IPR010693">
    <property type="entry name" value="Divergent_4Fe-4S_mono-cluster"/>
</dbReference>